<dbReference type="KEGG" id="hfv:R50_0358"/>
<dbReference type="SUPFAM" id="SSF160980">
    <property type="entry name" value="SSO1389-like"/>
    <property type="match status" value="1"/>
</dbReference>
<dbReference type="NCBIfam" id="TIGR02221">
    <property type="entry name" value="cas_TM1812"/>
    <property type="match status" value="1"/>
</dbReference>
<dbReference type="InterPro" id="IPR013383">
    <property type="entry name" value="CRISPR-assoc_prot_DxTHG_CS"/>
</dbReference>
<protein>
    <submittedName>
        <fullName evidence="1">Putative CRISPR-associated protein</fullName>
    </submittedName>
</protein>
<name>A0A6F8ZDV0_9FIRM</name>
<gene>
    <name evidence="1" type="ORF">R50_0358</name>
</gene>
<reference evidence="1 2" key="1">
    <citation type="submission" date="2020-02" db="EMBL/GenBank/DDBJ databases">
        <authorList>
            <person name="Hogendoorn C."/>
        </authorList>
    </citation>
    <scope>NUCLEOTIDE SEQUENCE [LARGE SCALE GENOMIC DNA]</scope>
    <source>
        <strain evidence="1">R501</strain>
    </source>
</reference>
<dbReference type="InterPro" id="IPR011742">
    <property type="entry name" value="CRISPR-assoc_prot_TM1812"/>
</dbReference>
<organism evidence="1 2">
    <name type="scientific">Candidatus Hydrogenisulfobacillus filiaventi</name>
    <dbReference type="NCBI Taxonomy" id="2707344"/>
    <lineage>
        <taxon>Bacteria</taxon>
        <taxon>Bacillati</taxon>
        <taxon>Bacillota</taxon>
        <taxon>Clostridia</taxon>
        <taxon>Eubacteriales</taxon>
        <taxon>Clostridiales Family XVII. Incertae Sedis</taxon>
        <taxon>Candidatus Hydrogenisulfobacillus</taxon>
    </lineage>
</organism>
<sequence>MGRVLVSFLGRPAQGRYQSTVYELDGQALPGATFALAVLPAIRPDRLVFLGTEGSGWDILPLAGSGLDLPERVAAAVQQEAMTAALLKELEPAVAAALNIPVSLGLIRPGRDVEEQIGILEFIDGALRKAGFLDASHEVILDVTHGFRHLPLLGVLSAWYLQQVRHLQIGAVYYGAFEMRRDGRTPVLNLLGLLNLLQWVNALARFEESANPGVFVPLLQDLPEADALAEGAFRERIHDIPGAVEQLKRFGEANAELSLPHAGSLFTDAFRERLQWAEARSYAHRHRLLAEHFRKSGDYLRATLYLREAFVSWLTLQDGGDPARREDREKSRKAFEKRYPAPPKDVVDTPDTAMWEYWLLTNLRNTLAHSAESDWPWVRERLTSRERFQETLDALFAWEAEQTGGPGPEQEARA</sequence>
<accession>A0A6F8ZDV0</accession>
<dbReference type="AlphaFoldDB" id="A0A6F8ZDV0"/>
<dbReference type="NCBIfam" id="TIGR02549">
    <property type="entry name" value="CRISPR_DxTHG"/>
    <property type="match status" value="1"/>
</dbReference>
<evidence type="ECO:0000313" key="1">
    <source>
        <dbReference type="EMBL" id="CAB1127864.1"/>
    </source>
</evidence>
<dbReference type="EMBL" id="LR778114">
    <property type="protein sequence ID" value="CAB1127864.1"/>
    <property type="molecule type" value="Genomic_DNA"/>
</dbReference>
<proteinExistence type="predicted"/>
<keyword evidence="2" id="KW-1185">Reference proteome</keyword>
<evidence type="ECO:0000313" key="2">
    <source>
        <dbReference type="Proteomes" id="UP000503399"/>
    </source>
</evidence>
<dbReference type="Proteomes" id="UP000503399">
    <property type="component" value="Chromosome"/>
</dbReference>